<dbReference type="InterPro" id="IPR006098">
    <property type="entry name" value="MMCoA_mutase_a_cat"/>
</dbReference>
<dbReference type="NCBIfam" id="TIGR00641">
    <property type="entry name" value="acid_CoA_mut_N"/>
    <property type="match status" value="1"/>
</dbReference>
<dbReference type="NCBIfam" id="TIGR00640">
    <property type="entry name" value="acid_CoA_mut_C"/>
    <property type="match status" value="1"/>
</dbReference>
<dbReference type="Proteomes" id="UP000664940">
    <property type="component" value="Unassembled WGS sequence"/>
</dbReference>
<dbReference type="InterPro" id="IPR006159">
    <property type="entry name" value="Acid_CoA_mut_C"/>
</dbReference>
<evidence type="ECO:0000256" key="2">
    <source>
        <dbReference type="ARBA" id="ARBA00008465"/>
    </source>
</evidence>
<evidence type="ECO:0000313" key="15">
    <source>
        <dbReference type="Proteomes" id="UP000664940"/>
    </source>
</evidence>
<evidence type="ECO:0000256" key="7">
    <source>
        <dbReference type="ARBA" id="ARBA00023235"/>
    </source>
</evidence>
<keyword evidence="8" id="KW-0170">Cobalt</keyword>
<evidence type="ECO:0000256" key="1">
    <source>
        <dbReference type="ARBA" id="ARBA00001922"/>
    </source>
</evidence>
<reference evidence="14 15" key="1">
    <citation type="journal article" date="2020" name="Nature">
        <title>Six reference-quality genomes reveal evolution of bat adaptations.</title>
        <authorList>
            <person name="Jebb D."/>
            <person name="Huang Z."/>
            <person name="Pippel M."/>
            <person name="Hughes G.M."/>
            <person name="Lavrichenko K."/>
            <person name="Devanna P."/>
            <person name="Winkler S."/>
            <person name="Jermiin L.S."/>
            <person name="Skirmuntt E.C."/>
            <person name="Katzourakis A."/>
            <person name="Burkitt-Gray L."/>
            <person name="Ray D.A."/>
            <person name="Sullivan K.A.M."/>
            <person name="Roscito J.G."/>
            <person name="Kirilenko B.M."/>
            <person name="Davalos L.M."/>
            <person name="Corthals A.P."/>
            <person name="Power M.L."/>
            <person name="Jones G."/>
            <person name="Ransome R.D."/>
            <person name="Dechmann D.K.N."/>
            <person name="Locatelli A.G."/>
            <person name="Puechmaille S.J."/>
            <person name="Fedrigo O."/>
            <person name="Jarvis E.D."/>
            <person name="Hiller M."/>
            <person name="Vernes S.C."/>
            <person name="Myers E.W."/>
            <person name="Teeling E.C."/>
        </authorList>
    </citation>
    <scope>NUCLEOTIDE SEQUENCE [LARGE SCALE GENOMIC DNA]</scope>
    <source>
        <strain evidence="14">Bat1K_MPI-CBG_1</strain>
    </source>
</reference>
<evidence type="ECO:0000256" key="3">
    <source>
        <dbReference type="ARBA" id="ARBA00012398"/>
    </source>
</evidence>
<dbReference type="Gene3D" id="3.20.20.240">
    <property type="entry name" value="Methylmalonyl-CoA mutase"/>
    <property type="match status" value="2"/>
</dbReference>
<dbReference type="GO" id="GO:0006790">
    <property type="term" value="P:sulfur compound metabolic process"/>
    <property type="evidence" value="ECO:0007669"/>
    <property type="project" value="UniProtKB-ARBA"/>
</dbReference>
<comment type="cofactor">
    <cofactor evidence="1">
        <name>adenosylcob(III)alamin</name>
        <dbReference type="ChEBI" id="CHEBI:18408"/>
    </cofactor>
</comment>
<dbReference type="EC" id="5.4.99.2" evidence="3"/>
<dbReference type="GO" id="GO:0004494">
    <property type="term" value="F:methylmalonyl-CoA mutase activity"/>
    <property type="evidence" value="ECO:0007669"/>
    <property type="project" value="UniProtKB-EC"/>
</dbReference>
<dbReference type="GO" id="GO:0019678">
    <property type="term" value="P:propionate metabolic process, methylmalonyl pathway"/>
    <property type="evidence" value="ECO:0007669"/>
    <property type="project" value="TreeGrafter"/>
</dbReference>
<evidence type="ECO:0000256" key="10">
    <source>
        <dbReference type="ARBA" id="ARBA00023743"/>
    </source>
</evidence>
<evidence type="ECO:0000256" key="8">
    <source>
        <dbReference type="ARBA" id="ARBA00023285"/>
    </source>
</evidence>
<dbReference type="PROSITE" id="PS51332">
    <property type="entry name" value="B12_BINDING"/>
    <property type="match status" value="1"/>
</dbReference>
<keyword evidence="5" id="KW-0846">Cobalamin</keyword>
<dbReference type="GO" id="GO:0031419">
    <property type="term" value="F:cobalamin binding"/>
    <property type="evidence" value="ECO:0007669"/>
    <property type="project" value="UniProtKB-KW"/>
</dbReference>
<dbReference type="InterPro" id="IPR036724">
    <property type="entry name" value="Cobalamin-bd_sf"/>
</dbReference>
<evidence type="ECO:0000256" key="9">
    <source>
        <dbReference type="ARBA" id="ARBA00023703"/>
    </source>
</evidence>
<evidence type="ECO:0000256" key="12">
    <source>
        <dbReference type="ARBA" id="ARBA00046548"/>
    </source>
</evidence>
<dbReference type="InterPro" id="IPR016176">
    <property type="entry name" value="Cbl-dep_enz_cat"/>
</dbReference>
<comment type="catalytic activity">
    <reaction evidence="9">
        <text>(R)-methylmalonyl-CoA = succinyl-CoA</text>
        <dbReference type="Rhea" id="RHEA:22888"/>
        <dbReference type="ChEBI" id="CHEBI:57292"/>
        <dbReference type="ChEBI" id="CHEBI:57326"/>
        <dbReference type="EC" id="5.4.99.2"/>
    </reaction>
    <physiologicalReaction direction="left-to-right" evidence="9">
        <dbReference type="Rhea" id="RHEA:22889"/>
    </physiologicalReaction>
</comment>
<dbReference type="InterPro" id="IPR006158">
    <property type="entry name" value="Cobalamin-bd"/>
</dbReference>
<comment type="function">
    <text evidence="10">Catalyzes the reversible isomerization of methylmalonyl-CoA (MMCoA) (generated from branched-chain amino acid metabolism and degradation of dietary odd chain fatty acids and cholesterol) to succinyl-CoA (3-carboxypropionyl-CoA), a key intermediate of the tricarboxylic acid cycle.</text>
</comment>
<evidence type="ECO:0000256" key="6">
    <source>
        <dbReference type="ARBA" id="ARBA00022723"/>
    </source>
</evidence>
<dbReference type="InterPro" id="IPR006099">
    <property type="entry name" value="MeMalonylCoA_mutase_a/b_cat"/>
</dbReference>
<dbReference type="EMBL" id="JABVXQ010000004">
    <property type="protein sequence ID" value="KAF6115056.1"/>
    <property type="molecule type" value="Genomic_DNA"/>
</dbReference>
<dbReference type="CDD" id="cd02071">
    <property type="entry name" value="MM_CoA_mut_B12_BD"/>
    <property type="match status" value="1"/>
</dbReference>
<name>A0A834EFL3_9CHIR</name>
<comment type="subunit">
    <text evidence="12">Homodimer. Interacts (the apoenzyme form) with MMAA; the interaction is GTP dependent.</text>
</comment>
<dbReference type="GO" id="GO:0046872">
    <property type="term" value="F:metal ion binding"/>
    <property type="evidence" value="ECO:0007669"/>
    <property type="project" value="UniProtKB-KW"/>
</dbReference>
<evidence type="ECO:0000259" key="13">
    <source>
        <dbReference type="PROSITE" id="PS51332"/>
    </source>
</evidence>
<dbReference type="GO" id="GO:0005739">
    <property type="term" value="C:mitochondrion"/>
    <property type="evidence" value="ECO:0007669"/>
    <property type="project" value="TreeGrafter"/>
</dbReference>
<dbReference type="CDD" id="cd03679">
    <property type="entry name" value="MM_CoA_mutase_alpha_like"/>
    <property type="match status" value="1"/>
</dbReference>
<dbReference type="FunFam" id="3.40.50.280:FF:000002">
    <property type="entry name" value="Methylmalonyl-CoA mutase, mitochondrial"/>
    <property type="match status" value="1"/>
</dbReference>
<accession>A0A834EFL3</accession>
<evidence type="ECO:0000313" key="14">
    <source>
        <dbReference type="EMBL" id="KAF6115056.1"/>
    </source>
</evidence>
<feature type="domain" description="B12-binding" evidence="13">
    <location>
        <begin position="531"/>
        <end position="663"/>
    </location>
</feature>
<evidence type="ECO:0000256" key="4">
    <source>
        <dbReference type="ARBA" id="ARBA00014305"/>
    </source>
</evidence>
<dbReference type="SUPFAM" id="SSF51703">
    <property type="entry name" value="Cobalamin (vitamin B12)-dependent enzymes"/>
    <property type="match status" value="1"/>
</dbReference>
<proteinExistence type="inferred from homology"/>
<dbReference type="Pfam" id="PF02310">
    <property type="entry name" value="B12-binding"/>
    <property type="match status" value="1"/>
</dbReference>
<comment type="similarity">
    <text evidence="2">Belongs to the methylmalonyl-CoA mutase family.</text>
</comment>
<dbReference type="SUPFAM" id="SSF52242">
    <property type="entry name" value="Cobalamin (vitamin B12)-binding domain"/>
    <property type="match status" value="1"/>
</dbReference>
<keyword evidence="6" id="KW-0479">Metal-binding</keyword>
<gene>
    <name evidence="14" type="ORF">HJG60_013091</name>
</gene>
<protein>
    <recommendedName>
        <fullName evidence="4">Methylmalonyl-CoA mutase, mitochondrial</fullName>
        <ecNumber evidence="3">5.4.99.2</ecNumber>
    </recommendedName>
    <alternativeName>
        <fullName evidence="11">Methylmalonyl-CoA isomerase</fullName>
    </alternativeName>
</protein>
<dbReference type="Pfam" id="PF01642">
    <property type="entry name" value="MM_CoA_mutase"/>
    <property type="match status" value="1"/>
</dbReference>
<dbReference type="PANTHER" id="PTHR48101">
    <property type="entry name" value="METHYLMALONYL-COA MUTASE, MITOCHONDRIAL-RELATED"/>
    <property type="match status" value="1"/>
</dbReference>
<organism evidence="14 15">
    <name type="scientific">Phyllostomus discolor</name>
    <name type="common">pale spear-nosed bat</name>
    <dbReference type="NCBI Taxonomy" id="89673"/>
    <lineage>
        <taxon>Eukaryota</taxon>
        <taxon>Metazoa</taxon>
        <taxon>Chordata</taxon>
        <taxon>Craniata</taxon>
        <taxon>Vertebrata</taxon>
        <taxon>Euteleostomi</taxon>
        <taxon>Mammalia</taxon>
        <taxon>Eutheria</taxon>
        <taxon>Laurasiatheria</taxon>
        <taxon>Chiroptera</taxon>
        <taxon>Yangochiroptera</taxon>
        <taxon>Phyllostomidae</taxon>
        <taxon>Phyllostominae</taxon>
        <taxon>Phyllostomus</taxon>
    </lineage>
</organism>
<dbReference type="PANTHER" id="PTHR48101:SF4">
    <property type="entry name" value="METHYLMALONYL-COA MUTASE, MITOCHONDRIAL"/>
    <property type="match status" value="1"/>
</dbReference>
<sequence>MWRAKSQLFLLSPHHLKQLKESSGSRLLCQRLLHQQQPLHPEWAALAKKQLKGKNPEDLIWRTPEGISVKPLYSSRDTKDLPEELPGMKPFTRGPYPTMYTFRPWTIRQYAGFSTVEESNKFYKDNIKAGQQGLSVAFDLATHRGYDSDNPRVRGDVGMAGVAIDTVEDTNILFDGIPLEKMSVSMTMNGAVIPVLANFIVTGEEQGVPKEKLTGTIQNDILKEFMVRNTYIFPPQPSMKIIADIFQYTAKHMPKFNSISISGYHMQEAGADAILELAYTIADGLEYCRTGLQAGLTIDEFAPRLSFFWGIGMNFYMEIAKMRAGRRLWAHLIEKFFQPKNSKSLLLRAHCQTSGWSLTEQLINEIEEMGGMAKAVAEGIPKLRIEECAARRQARIDSGSEVIVGVNKYQLEKEEPVDVLAIDNTSVRNKQIEKLKKVKCSRDPALAERCLAALTECAASGDGNILGLAVDAARARCTVGEITDAMKKVFGEHKANDRMVSGAYRQEFGESKEISFAIKRVHKFMEREGRRPRLLVAKMGQDGHDRGAKVIATGFADLGFDVDIGPLFQTPLEVAQQAVDADVHAVGVSTLAAGHKTLVPELIKQLTALGRPDILVMCGGVIPPQDYEFLFEVGVSNVFGPGTRIPKAAVQVLDDIEKCLEKKQQAM</sequence>
<evidence type="ECO:0000256" key="11">
    <source>
        <dbReference type="ARBA" id="ARBA00033108"/>
    </source>
</evidence>
<keyword evidence="7" id="KW-0413">Isomerase</keyword>
<dbReference type="Gene3D" id="3.40.50.280">
    <property type="entry name" value="Cobalamin-binding domain"/>
    <property type="match status" value="1"/>
</dbReference>
<evidence type="ECO:0000256" key="5">
    <source>
        <dbReference type="ARBA" id="ARBA00022628"/>
    </source>
</evidence>
<dbReference type="AlphaFoldDB" id="A0A834EFL3"/>
<comment type="caution">
    <text evidence="14">The sequence shown here is derived from an EMBL/GenBank/DDBJ whole genome shotgun (WGS) entry which is preliminary data.</text>
</comment>